<dbReference type="InterPro" id="IPR017896">
    <property type="entry name" value="4Fe4S_Fe-S-bd"/>
</dbReference>
<dbReference type="Gene3D" id="1.25.10.10">
    <property type="entry name" value="Leucine-rich Repeat Variant"/>
    <property type="match status" value="1"/>
</dbReference>
<keyword evidence="4 9" id="KW-0479">Metal-binding</keyword>
<comment type="similarity">
    <text evidence="9">Belongs to the QueG family.</text>
</comment>
<comment type="subcellular location">
    <subcellularLocation>
        <location evidence="9">Cytoplasm</location>
    </subcellularLocation>
</comment>
<keyword evidence="5 9" id="KW-0671">Queuosine biosynthesis</keyword>
<comment type="catalytic activity">
    <reaction evidence="9">
        <text>epoxyqueuosine(34) in tRNA + AH2 = queuosine(34) in tRNA + A + H2O</text>
        <dbReference type="Rhea" id="RHEA:32159"/>
        <dbReference type="Rhea" id="RHEA-COMP:18571"/>
        <dbReference type="Rhea" id="RHEA-COMP:18582"/>
        <dbReference type="ChEBI" id="CHEBI:13193"/>
        <dbReference type="ChEBI" id="CHEBI:15377"/>
        <dbReference type="ChEBI" id="CHEBI:17499"/>
        <dbReference type="ChEBI" id="CHEBI:194431"/>
        <dbReference type="ChEBI" id="CHEBI:194443"/>
        <dbReference type="EC" id="1.17.99.6"/>
    </reaction>
</comment>
<dbReference type="FunFam" id="3.30.70.20:FF:000017">
    <property type="entry name" value="Epoxyqueuosine reductase"/>
    <property type="match status" value="1"/>
</dbReference>
<comment type="cofactor">
    <cofactor evidence="9">
        <name>[4Fe-4S] cluster</name>
        <dbReference type="ChEBI" id="CHEBI:49883"/>
    </cofactor>
    <text evidence="9">Binds 2 [4Fe-4S] clusters per monomer.</text>
</comment>
<feature type="active site" description="Proton donor" evidence="9">
    <location>
        <position position="152"/>
    </location>
</feature>
<evidence type="ECO:0000256" key="5">
    <source>
        <dbReference type="ARBA" id="ARBA00022785"/>
    </source>
</evidence>
<dbReference type="Pfam" id="PF08331">
    <property type="entry name" value="QueG_DUF1730"/>
    <property type="match status" value="1"/>
</dbReference>
<evidence type="ECO:0000256" key="2">
    <source>
        <dbReference type="ARBA" id="ARBA00022490"/>
    </source>
</evidence>
<dbReference type="InterPro" id="IPR017900">
    <property type="entry name" value="4Fe4S_Fe_S_CS"/>
</dbReference>
<evidence type="ECO:0000256" key="3">
    <source>
        <dbReference type="ARBA" id="ARBA00022694"/>
    </source>
</evidence>
<comment type="caution">
    <text evidence="9">Lacks conserved residue(s) required for the propagation of feature annotation.</text>
</comment>
<name>A0A2U2N195_9GAMM</name>
<accession>A0A2U2N195</accession>
<keyword evidence="1 9" id="KW-0004">4Fe-4S</keyword>
<evidence type="ECO:0000313" key="11">
    <source>
        <dbReference type="EMBL" id="PWG62817.1"/>
    </source>
</evidence>
<comment type="cofactor">
    <cofactor evidence="9">
        <name>cob(II)alamin</name>
        <dbReference type="ChEBI" id="CHEBI:16304"/>
    </cofactor>
</comment>
<comment type="pathway">
    <text evidence="9">tRNA modification; tRNA-queuosine biosynthesis.</text>
</comment>
<feature type="binding site" evidence="9">
    <location>
        <position position="176"/>
    </location>
    <ligand>
        <name>cob(II)alamin</name>
        <dbReference type="ChEBI" id="CHEBI:16304"/>
    </ligand>
</feature>
<dbReference type="InterPro" id="IPR011989">
    <property type="entry name" value="ARM-like"/>
</dbReference>
<evidence type="ECO:0000313" key="12">
    <source>
        <dbReference type="Proteomes" id="UP000245474"/>
    </source>
</evidence>
<dbReference type="GO" id="GO:0052693">
    <property type="term" value="F:epoxyqueuosine reductase activity"/>
    <property type="evidence" value="ECO:0007669"/>
    <property type="project" value="UniProtKB-UniRule"/>
</dbReference>
<sequence length="367" mass="40680">MPNLKPETLNPKPGAALDPAVLAADIRRWGAELGFDAVGIAEPELAVDEGHLLRWLRDGRHGEMSWMGRHGVKRARPAQLVPGTRRVICVRKDYRPPDAAADDAVLADPRRAFIARYAVGRDYHKLLRRRLQRLAERIQARIGPFGYRAFVDSAPVLEKALARNAGLGWIGKNTLLLNREGGSYFFLGELFTDLALPADAPPTEHCGSCRACIDVCPTGAITGPYQLDARRCISYLTIEHHGPIPEHLRPAIGNRVFGCDDCQAVCPWNRYARPTDEADFQPRHGLDSPQLVSLFRWDEATFLERTAGSPIRRLGHERWLRNLAVALGNGPADPDAIAALRERESHPSELVREHVVWALGRLGANPG</sequence>
<keyword evidence="2 9" id="KW-0963">Cytoplasm</keyword>
<feature type="binding site" evidence="9">
    <location>
        <position position="232"/>
    </location>
    <ligand>
        <name>[4Fe-4S] cluster</name>
        <dbReference type="ChEBI" id="CHEBI:49883"/>
        <label>2</label>
    </ligand>
</feature>
<organism evidence="11 12">
    <name type="scientific">Sediminicurvatus halobius</name>
    <dbReference type="NCBI Taxonomy" id="2182432"/>
    <lineage>
        <taxon>Bacteria</taxon>
        <taxon>Pseudomonadati</taxon>
        <taxon>Pseudomonadota</taxon>
        <taxon>Gammaproteobacteria</taxon>
        <taxon>Chromatiales</taxon>
        <taxon>Ectothiorhodospiraceae</taxon>
        <taxon>Sediminicurvatus</taxon>
    </lineage>
</organism>
<feature type="binding site" evidence="9">
    <location>
        <position position="173"/>
    </location>
    <ligand>
        <name>cob(II)alamin</name>
        <dbReference type="ChEBI" id="CHEBI:16304"/>
    </ligand>
</feature>
<proteinExistence type="inferred from homology"/>
<dbReference type="Gene3D" id="3.30.70.20">
    <property type="match status" value="1"/>
</dbReference>
<dbReference type="PROSITE" id="PS00198">
    <property type="entry name" value="4FE4S_FER_1"/>
    <property type="match status" value="1"/>
</dbReference>
<evidence type="ECO:0000256" key="4">
    <source>
        <dbReference type="ARBA" id="ARBA00022723"/>
    </source>
</evidence>
<feature type="binding site" evidence="9">
    <location>
        <position position="234"/>
    </location>
    <ligand>
        <name>cob(II)alamin</name>
        <dbReference type="ChEBI" id="CHEBI:16304"/>
    </ligand>
</feature>
<feature type="binding site" evidence="9">
    <location>
        <position position="216"/>
    </location>
    <ligand>
        <name>[4Fe-4S] cluster</name>
        <dbReference type="ChEBI" id="CHEBI:49883"/>
        <label>2</label>
    </ligand>
</feature>
<dbReference type="GO" id="GO:0008616">
    <property type="term" value="P:tRNA queuosine(34) biosynthetic process"/>
    <property type="evidence" value="ECO:0007669"/>
    <property type="project" value="UniProtKB-UniRule"/>
</dbReference>
<dbReference type="PROSITE" id="PS51379">
    <property type="entry name" value="4FE4S_FER_2"/>
    <property type="match status" value="1"/>
</dbReference>
<feature type="binding site" evidence="9">
    <location>
        <position position="262"/>
    </location>
    <ligand>
        <name>[4Fe-4S] cluster</name>
        <dbReference type="ChEBI" id="CHEBI:49883"/>
        <label>2</label>
    </ligand>
</feature>
<feature type="domain" description="4Fe-4S ferredoxin-type" evidence="10">
    <location>
        <begin position="196"/>
        <end position="226"/>
    </location>
</feature>
<dbReference type="Pfam" id="PF13484">
    <property type="entry name" value="Fer4_16"/>
    <property type="match status" value="1"/>
</dbReference>
<dbReference type="PANTHER" id="PTHR30002">
    <property type="entry name" value="EPOXYQUEUOSINE REDUCTASE"/>
    <property type="match status" value="1"/>
</dbReference>
<feature type="binding site" evidence="9">
    <location>
        <position position="259"/>
    </location>
    <ligand>
        <name>[4Fe-4S] cluster</name>
        <dbReference type="ChEBI" id="CHEBI:49883"/>
        <label>2</label>
    </ligand>
</feature>
<evidence type="ECO:0000259" key="10">
    <source>
        <dbReference type="PROSITE" id="PS51379"/>
    </source>
</evidence>
<keyword evidence="7 9" id="KW-0408">Iron</keyword>
<comment type="subunit">
    <text evidence="9">Monomer.</text>
</comment>
<dbReference type="AlphaFoldDB" id="A0A2U2N195"/>
<evidence type="ECO:0000256" key="8">
    <source>
        <dbReference type="ARBA" id="ARBA00023014"/>
    </source>
</evidence>
<dbReference type="InterPro" id="IPR013542">
    <property type="entry name" value="QueG_DUF1730"/>
</dbReference>
<evidence type="ECO:0000256" key="1">
    <source>
        <dbReference type="ARBA" id="ARBA00022485"/>
    </source>
</evidence>
<gene>
    <name evidence="9 11" type="primary">queG</name>
    <name evidence="11" type="ORF">DEM34_10645</name>
</gene>
<keyword evidence="3 9" id="KW-0819">tRNA processing</keyword>
<feature type="binding site" evidence="9">
    <location>
        <position position="206"/>
    </location>
    <ligand>
        <name>[4Fe-4S] cluster</name>
        <dbReference type="ChEBI" id="CHEBI:49883"/>
        <label>1</label>
    </ligand>
</feature>
<feature type="binding site" evidence="9">
    <location>
        <position position="74"/>
    </location>
    <ligand>
        <name>cob(II)alamin</name>
        <dbReference type="ChEBI" id="CHEBI:16304"/>
    </ligand>
</feature>
<evidence type="ECO:0000256" key="6">
    <source>
        <dbReference type="ARBA" id="ARBA00023002"/>
    </source>
</evidence>
<keyword evidence="12" id="KW-1185">Reference proteome</keyword>
<keyword evidence="8 9" id="KW-0411">Iron-sulfur</keyword>
<feature type="binding site" evidence="9">
    <location>
        <position position="152"/>
    </location>
    <ligand>
        <name>cob(II)alamin</name>
        <dbReference type="ChEBI" id="CHEBI:16304"/>
    </ligand>
</feature>
<reference evidence="11 12" key="1">
    <citation type="submission" date="2018-05" db="EMBL/GenBank/DDBJ databases">
        <title>Spiribacter halobius sp. nov., a moderately halophilic bacterium isolated from marine solar saltern.</title>
        <authorList>
            <person name="Zheng W.-S."/>
            <person name="Lu D.-C."/>
            <person name="Du Z.-J."/>
        </authorList>
    </citation>
    <scope>NUCLEOTIDE SEQUENCE [LARGE SCALE GENOMIC DNA]</scope>
    <source>
        <strain evidence="11 12">E85</strain>
    </source>
</reference>
<protein>
    <recommendedName>
        <fullName evidence="9">Epoxyqueuosine reductase</fullName>
        <ecNumber evidence="9">1.17.99.6</ecNumber>
    </recommendedName>
    <alternativeName>
        <fullName evidence="9">Queuosine biosynthesis protein QueG</fullName>
    </alternativeName>
</protein>
<feature type="binding site" evidence="9">
    <location>
        <position position="187"/>
    </location>
    <ligand>
        <name>cob(II)alamin</name>
        <dbReference type="ChEBI" id="CHEBI:16304"/>
    </ligand>
</feature>
<dbReference type="InterPro" id="IPR004453">
    <property type="entry name" value="QueG"/>
</dbReference>
<comment type="function">
    <text evidence="9">Catalyzes the conversion of epoxyqueuosine (oQ) to queuosine (Q), which is a hypermodified base found in the wobble positions of tRNA(Asp), tRNA(Asn), tRNA(His) and tRNA(Tyr).</text>
</comment>
<keyword evidence="9" id="KW-0170">Cobalt</keyword>
<dbReference type="NCBIfam" id="TIGR00276">
    <property type="entry name" value="tRNA epoxyqueuosine(34) reductase QueG"/>
    <property type="match status" value="1"/>
</dbReference>
<feature type="binding site" evidence="9">
    <location>
        <position position="209"/>
    </location>
    <ligand>
        <name>[4Fe-4S] cluster</name>
        <dbReference type="ChEBI" id="CHEBI:49883"/>
        <label>1</label>
    </ligand>
</feature>
<keyword evidence="9" id="KW-0846">Cobalamin</keyword>
<evidence type="ECO:0000256" key="9">
    <source>
        <dbReference type="HAMAP-Rule" id="MF_00916"/>
    </source>
</evidence>
<feature type="binding site" evidence="9">
    <location>
        <begin position="259"/>
        <end position="260"/>
    </location>
    <ligand>
        <name>cob(II)alamin</name>
        <dbReference type="ChEBI" id="CHEBI:16304"/>
    </ligand>
</feature>
<dbReference type="GO" id="GO:0005737">
    <property type="term" value="C:cytoplasm"/>
    <property type="evidence" value="ECO:0007669"/>
    <property type="project" value="UniProtKB-SubCell"/>
</dbReference>
<dbReference type="Proteomes" id="UP000245474">
    <property type="component" value="Unassembled WGS sequence"/>
</dbReference>
<dbReference type="EMBL" id="QFFI01000015">
    <property type="protein sequence ID" value="PWG62817.1"/>
    <property type="molecule type" value="Genomic_DNA"/>
</dbReference>
<feature type="binding site" evidence="9">
    <location>
        <position position="212"/>
    </location>
    <ligand>
        <name>[4Fe-4S] cluster</name>
        <dbReference type="ChEBI" id="CHEBI:49883"/>
        <label>1</label>
    </ligand>
</feature>
<keyword evidence="6 9" id="KW-0560">Oxidoreductase</keyword>
<evidence type="ECO:0000256" key="7">
    <source>
        <dbReference type="ARBA" id="ARBA00023004"/>
    </source>
</evidence>
<dbReference type="GO" id="GO:0046872">
    <property type="term" value="F:metal ion binding"/>
    <property type="evidence" value="ECO:0007669"/>
    <property type="project" value="UniProtKB-KW"/>
</dbReference>
<dbReference type="SUPFAM" id="SSF54862">
    <property type="entry name" value="4Fe-4S ferredoxins"/>
    <property type="match status" value="1"/>
</dbReference>
<dbReference type="EC" id="1.17.99.6" evidence="9"/>
<feature type="binding site" evidence="9">
    <location>
        <position position="266"/>
    </location>
    <ligand>
        <name>[4Fe-4S] cluster</name>
        <dbReference type="ChEBI" id="CHEBI:49883"/>
        <label>1</label>
    </ligand>
</feature>
<dbReference type="GO" id="GO:0051539">
    <property type="term" value="F:4 iron, 4 sulfur cluster binding"/>
    <property type="evidence" value="ECO:0007669"/>
    <property type="project" value="UniProtKB-KW"/>
</dbReference>
<comment type="caution">
    <text evidence="11">The sequence shown here is derived from an EMBL/GenBank/DDBJ whole genome shotgun (WGS) entry which is preliminary data.</text>
</comment>
<dbReference type="HAMAP" id="MF_00916">
    <property type="entry name" value="QueG"/>
    <property type="match status" value="1"/>
</dbReference>
<dbReference type="UniPathway" id="UPA00392"/>
<dbReference type="OrthoDB" id="9784571at2"/>
<dbReference type="PANTHER" id="PTHR30002:SF4">
    <property type="entry name" value="EPOXYQUEUOSINE REDUCTASE"/>
    <property type="match status" value="1"/>
</dbReference>
<dbReference type="GO" id="GO:0031419">
    <property type="term" value="F:cobalamin binding"/>
    <property type="evidence" value="ECO:0007669"/>
    <property type="project" value="UniProtKB-KW"/>
</dbReference>